<dbReference type="InterPro" id="IPR017039">
    <property type="entry name" value="Virul_fac_BrkB"/>
</dbReference>
<feature type="transmembrane region" description="Helical" evidence="6">
    <location>
        <begin position="143"/>
        <end position="168"/>
    </location>
</feature>
<feature type="transmembrane region" description="Helical" evidence="6">
    <location>
        <begin position="180"/>
        <end position="204"/>
    </location>
</feature>
<keyword evidence="4 6" id="KW-1133">Transmembrane helix</keyword>
<proteinExistence type="predicted"/>
<dbReference type="PANTHER" id="PTHR30213">
    <property type="entry name" value="INNER MEMBRANE PROTEIN YHJD"/>
    <property type="match status" value="1"/>
</dbReference>
<dbReference type="AlphaFoldDB" id="A0A094QH29"/>
<feature type="transmembrane region" description="Helical" evidence="6">
    <location>
        <begin position="36"/>
        <end position="56"/>
    </location>
</feature>
<feature type="transmembrane region" description="Helical" evidence="6">
    <location>
        <begin position="247"/>
        <end position="269"/>
    </location>
</feature>
<keyword evidence="3 6" id="KW-0812">Transmembrane</keyword>
<evidence type="ECO:0000313" key="7">
    <source>
        <dbReference type="EMBL" id="KGA21634.1"/>
    </source>
</evidence>
<evidence type="ECO:0000256" key="4">
    <source>
        <dbReference type="ARBA" id="ARBA00022989"/>
    </source>
</evidence>
<evidence type="ECO:0000256" key="3">
    <source>
        <dbReference type="ARBA" id="ARBA00022692"/>
    </source>
</evidence>
<keyword evidence="2" id="KW-1003">Cell membrane</keyword>
<dbReference type="PANTHER" id="PTHR30213:SF1">
    <property type="entry name" value="INNER MEMBRANE PROTEIN YHJD"/>
    <property type="match status" value="1"/>
</dbReference>
<name>A0A094QH29_9ZZZZ</name>
<organism evidence="7">
    <name type="scientific">freshwater metagenome</name>
    <dbReference type="NCBI Taxonomy" id="449393"/>
    <lineage>
        <taxon>unclassified sequences</taxon>
        <taxon>metagenomes</taxon>
        <taxon>ecological metagenomes</taxon>
    </lineage>
</organism>
<accession>A0A094QH29</accession>
<comment type="caution">
    <text evidence="7">The sequence shown here is derived from an EMBL/GenBank/DDBJ whole genome shotgun (WGS) entry which is preliminary data.</text>
</comment>
<evidence type="ECO:0000256" key="5">
    <source>
        <dbReference type="ARBA" id="ARBA00023136"/>
    </source>
</evidence>
<keyword evidence="5 6" id="KW-0472">Membrane</keyword>
<feature type="transmembrane region" description="Helical" evidence="6">
    <location>
        <begin position="94"/>
        <end position="113"/>
    </location>
</feature>
<feature type="transmembrane region" description="Helical" evidence="6">
    <location>
        <begin position="216"/>
        <end position="235"/>
    </location>
</feature>
<comment type="subcellular location">
    <subcellularLocation>
        <location evidence="1">Cell membrane</location>
        <topology evidence="1">Multi-pass membrane protein</topology>
    </subcellularLocation>
</comment>
<sequence length="310" mass="32966">MKRAWAWVKQLTAYRVYRVYSSRGGDLSAAGMSFQALFATFAAIWVGFSIATFVAAGNAAALKSVADFINALVPGLLSPGGVIDPEKLISRTTLGVTSAISLLIVGYTSLNWLDYTRVAMRRMFDLPPAAGNFVVRKARDIGIALLFGLAIVISTLISLTSTTSLAWLLEILGVTDSTTLTLSIRIVTALVLLAFDTALLAGLIRLLSAVRIPSRRLWAGALWGGIGLGLLKVAWGVVIGGAGHNPLLAGFALLVGLLVWFNLVARIYLLAVAWIAVGMDDAGITAFDTSVGKKTTRTSRQSAQKKESRP</sequence>
<dbReference type="Pfam" id="PF03631">
    <property type="entry name" value="Virul_fac_BrkB"/>
    <property type="match status" value="1"/>
</dbReference>
<protein>
    <submittedName>
        <fullName evidence="7">Uncharacterized protein</fullName>
    </submittedName>
</protein>
<gene>
    <name evidence="7" type="ORF">GM51_1070</name>
</gene>
<reference evidence="7" key="1">
    <citation type="submission" date="2014-06" db="EMBL/GenBank/DDBJ databases">
        <title>Key roles for freshwater Actinobacteria revealed by deep metagenomic sequencing.</title>
        <authorList>
            <person name="Ghai R."/>
            <person name="Mizuno C.M."/>
            <person name="Picazo A."/>
            <person name="Camacho A."/>
            <person name="Rodriguez-Valera F."/>
        </authorList>
    </citation>
    <scope>NUCLEOTIDE SEQUENCE</scope>
</reference>
<dbReference type="EMBL" id="JNSL01000003">
    <property type="protein sequence ID" value="KGA21634.1"/>
    <property type="molecule type" value="Genomic_DNA"/>
</dbReference>
<evidence type="ECO:0000256" key="6">
    <source>
        <dbReference type="SAM" id="Phobius"/>
    </source>
</evidence>
<evidence type="ECO:0000256" key="1">
    <source>
        <dbReference type="ARBA" id="ARBA00004651"/>
    </source>
</evidence>
<dbReference type="GO" id="GO:0005886">
    <property type="term" value="C:plasma membrane"/>
    <property type="evidence" value="ECO:0007669"/>
    <property type="project" value="UniProtKB-SubCell"/>
</dbReference>
<evidence type="ECO:0000256" key="2">
    <source>
        <dbReference type="ARBA" id="ARBA00022475"/>
    </source>
</evidence>